<dbReference type="Proteomes" id="UP001622594">
    <property type="component" value="Chromosome"/>
</dbReference>
<sequence length="226" mass="25479">MNSRMRARGCVVEDVFDTTGRPPRGWMHAIFHGGPYGEDVGRCIPGPPAQELLTVPLPEGGVYVYRLWTVGSWSDPDDPIAVYNPDGPPVPPPLWTIQEKTWLRDKRRREGLGPIGITALAGGRIAHDPDPRDVETMLAGLRSREYLLLERLTDLFENDAYIQVLLREDETYELEHGIGPLERFAARATSQAEVRKALLDWATDRTGWQASLLWIDADQTGPRRRD</sequence>
<keyword evidence="2" id="KW-1185">Reference proteome</keyword>
<reference evidence="1 2" key="1">
    <citation type="submission" date="2022-10" db="EMBL/GenBank/DDBJ databases">
        <title>The complete genomes of actinobacterial strains from the NBC collection.</title>
        <authorList>
            <person name="Joergensen T.S."/>
            <person name="Alvarez Arevalo M."/>
            <person name="Sterndorff E.B."/>
            <person name="Faurdal D."/>
            <person name="Vuksanovic O."/>
            <person name="Mourched A.-S."/>
            <person name="Charusanti P."/>
            <person name="Shaw S."/>
            <person name="Blin K."/>
            <person name="Weber T."/>
        </authorList>
    </citation>
    <scope>NUCLEOTIDE SEQUENCE [LARGE SCALE GENOMIC DNA]</scope>
    <source>
        <strain evidence="1 2">NBC_00123</strain>
    </source>
</reference>
<name>A0ABZ1L9X0_9ACTN</name>
<dbReference type="EMBL" id="CP108188">
    <property type="protein sequence ID" value="WTR70191.1"/>
    <property type="molecule type" value="Genomic_DNA"/>
</dbReference>
<evidence type="ECO:0000313" key="2">
    <source>
        <dbReference type="Proteomes" id="UP001622594"/>
    </source>
</evidence>
<gene>
    <name evidence="1" type="ORF">OG814_13375</name>
</gene>
<proteinExistence type="predicted"/>
<evidence type="ECO:0000313" key="1">
    <source>
        <dbReference type="EMBL" id="WTR70191.1"/>
    </source>
</evidence>
<accession>A0ABZ1L9X0</accession>
<protein>
    <submittedName>
        <fullName evidence="1">Uncharacterized protein</fullName>
    </submittedName>
</protein>
<dbReference type="RefSeq" id="WP_327164211.1">
    <property type="nucleotide sequence ID" value="NZ_CP108188.1"/>
</dbReference>
<organism evidence="1 2">
    <name type="scientific">Streptomyces zaomyceticus</name>
    <dbReference type="NCBI Taxonomy" id="68286"/>
    <lineage>
        <taxon>Bacteria</taxon>
        <taxon>Bacillati</taxon>
        <taxon>Actinomycetota</taxon>
        <taxon>Actinomycetes</taxon>
        <taxon>Kitasatosporales</taxon>
        <taxon>Streptomycetaceae</taxon>
        <taxon>Streptomyces</taxon>
    </lineage>
</organism>